<evidence type="ECO:0000256" key="1">
    <source>
        <dbReference type="ARBA" id="ARBA00004651"/>
    </source>
</evidence>
<sequence length="200" mass="22266">VGRGRIYLYLLPLKSFQALSISSRISKWTELKAKGFLTLFSYVCDWKMKQQKHQKEKGFGCLTVANSLVILSKGIPQTMATLGWKHFLSDTGCRLVFDFHRVGRVGVLVPSACSVSSRHNDQPQELQVVRAEPISSQISQAFHRSVLDPEQPGNYYFSLYVTGMWNSKSITKSAPLFSIVVTPGYPGSALPVVEKTHGSL</sequence>
<keyword evidence="4 11" id="KW-0589">Pheromone response</keyword>
<evidence type="ECO:0000256" key="2">
    <source>
        <dbReference type="ARBA" id="ARBA00010663"/>
    </source>
</evidence>
<feature type="non-terminal residue" evidence="12">
    <location>
        <position position="200"/>
    </location>
</feature>
<comment type="caution">
    <text evidence="12">The sequence shown here is derived from an EMBL/GenBank/DDBJ whole genome shotgun (WGS) entry which is preliminary data.</text>
</comment>
<organism evidence="12 13">
    <name type="scientific">Monodon monoceros</name>
    <name type="common">Narwhal</name>
    <name type="synonym">Ceratodon monodon</name>
    <dbReference type="NCBI Taxonomy" id="40151"/>
    <lineage>
        <taxon>Eukaryota</taxon>
        <taxon>Metazoa</taxon>
        <taxon>Chordata</taxon>
        <taxon>Craniata</taxon>
        <taxon>Vertebrata</taxon>
        <taxon>Euteleostomi</taxon>
        <taxon>Mammalia</taxon>
        <taxon>Eutheria</taxon>
        <taxon>Laurasiatheria</taxon>
        <taxon>Artiodactyla</taxon>
        <taxon>Whippomorpha</taxon>
        <taxon>Cetacea</taxon>
        <taxon>Odontoceti</taxon>
        <taxon>Monodontidae</taxon>
        <taxon>Monodon</taxon>
    </lineage>
</organism>
<feature type="non-terminal residue" evidence="12">
    <location>
        <position position="1"/>
    </location>
</feature>
<dbReference type="GO" id="GO:0019236">
    <property type="term" value="P:response to pheromone"/>
    <property type="evidence" value="ECO:0007669"/>
    <property type="project" value="UniProtKB-KW"/>
</dbReference>
<keyword evidence="8" id="KW-0472">Membrane</keyword>
<accession>A0A4U1FAR6</accession>
<dbReference type="PANTHER" id="PTHR24062">
    <property type="entry name" value="VOMERONASAL TYPE-1 RECEPTOR"/>
    <property type="match status" value="1"/>
</dbReference>
<name>A0A4U1FAR6_MONMO</name>
<evidence type="ECO:0000256" key="9">
    <source>
        <dbReference type="ARBA" id="ARBA00023170"/>
    </source>
</evidence>
<dbReference type="GO" id="GO:0016503">
    <property type="term" value="F:pheromone receptor activity"/>
    <property type="evidence" value="ECO:0007669"/>
    <property type="project" value="InterPro"/>
</dbReference>
<keyword evidence="7 11" id="KW-0297">G-protein coupled receptor</keyword>
<comment type="similarity">
    <text evidence="2 11">Belongs to the G-protein coupled receptor 1 family.</text>
</comment>
<evidence type="ECO:0000256" key="4">
    <source>
        <dbReference type="ARBA" id="ARBA00022507"/>
    </source>
</evidence>
<evidence type="ECO:0000256" key="10">
    <source>
        <dbReference type="ARBA" id="ARBA00023224"/>
    </source>
</evidence>
<dbReference type="InterPro" id="IPR004072">
    <property type="entry name" value="Vmron_rcpt_1"/>
</dbReference>
<dbReference type="AlphaFoldDB" id="A0A4U1FAR6"/>
<dbReference type="GO" id="GO:0005886">
    <property type="term" value="C:plasma membrane"/>
    <property type="evidence" value="ECO:0007669"/>
    <property type="project" value="UniProtKB-SubCell"/>
</dbReference>
<protein>
    <recommendedName>
        <fullName evidence="11">Vomeronasal type-1 receptor</fullName>
    </recommendedName>
</protein>
<evidence type="ECO:0000313" key="12">
    <source>
        <dbReference type="EMBL" id="TKC46712.1"/>
    </source>
</evidence>
<evidence type="ECO:0000256" key="7">
    <source>
        <dbReference type="ARBA" id="ARBA00023040"/>
    </source>
</evidence>
<evidence type="ECO:0000256" key="11">
    <source>
        <dbReference type="RuleBase" id="RU364061"/>
    </source>
</evidence>
<gene>
    <name evidence="12" type="ORF">EI555_014357</name>
</gene>
<keyword evidence="9 11" id="KW-0675">Receptor</keyword>
<keyword evidence="6" id="KW-1133">Transmembrane helix</keyword>
<comment type="subcellular location">
    <subcellularLocation>
        <location evidence="1 11">Cell membrane</location>
        <topology evidence="1 11">Multi-pass membrane protein</topology>
    </subcellularLocation>
</comment>
<dbReference type="Pfam" id="PF03402">
    <property type="entry name" value="V1R"/>
    <property type="match status" value="1"/>
</dbReference>
<keyword evidence="10 11" id="KW-0807">Transducer</keyword>
<dbReference type="EMBL" id="RWIC01000249">
    <property type="protein sequence ID" value="TKC46712.1"/>
    <property type="molecule type" value="Genomic_DNA"/>
</dbReference>
<evidence type="ECO:0000256" key="6">
    <source>
        <dbReference type="ARBA" id="ARBA00022989"/>
    </source>
</evidence>
<reference evidence="13" key="1">
    <citation type="journal article" date="2019" name="IScience">
        <title>Narwhal Genome Reveals Long-Term Low Genetic Diversity despite Current Large Abundance Size.</title>
        <authorList>
            <person name="Westbury M.V."/>
            <person name="Petersen B."/>
            <person name="Garde E."/>
            <person name="Heide-Jorgensen M.P."/>
            <person name="Lorenzen E.D."/>
        </authorList>
    </citation>
    <scope>NUCLEOTIDE SEQUENCE [LARGE SCALE GENOMIC DNA]</scope>
</reference>
<proteinExistence type="inferred from homology"/>
<evidence type="ECO:0000313" key="13">
    <source>
        <dbReference type="Proteomes" id="UP000308365"/>
    </source>
</evidence>
<evidence type="ECO:0000256" key="3">
    <source>
        <dbReference type="ARBA" id="ARBA00022475"/>
    </source>
</evidence>
<keyword evidence="3 11" id="KW-1003">Cell membrane</keyword>
<keyword evidence="5" id="KW-0812">Transmembrane</keyword>
<dbReference type="Proteomes" id="UP000308365">
    <property type="component" value="Unassembled WGS sequence"/>
</dbReference>
<evidence type="ECO:0000256" key="8">
    <source>
        <dbReference type="ARBA" id="ARBA00023136"/>
    </source>
</evidence>
<evidence type="ECO:0000256" key="5">
    <source>
        <dbReference type="ARBA" id="ARBA00022692"/>
    </source>
</evidence>